<evidence type="ECO:0000256" key="4">
    <source>
        <dbReference type="ARBA" id="ARBA00023163"/>
    </source>
</evidence>
<dbReference type="CDD" id="cd00009">
    <property type="entry name" value="AAA"/>
    <property type="match status" value="1"/>
</dbReference>
<dbReference type="PROSITE" id="PS50045">
    <property type="entry name" value="SIGMA54_INTERACT_4"/>
    <property type="match status" value="1"/>
</dbReference>
<keyword evidence="4" id="KW-0804">Transcription</keyword>
<dbReference type="InterPro" id="IPR002078">
    <property type="entry name" value="Sigma_54_int"/>
</dbReference>
<organism evidence="6 7">
    <name type="scientific">Helicovermis profundi</name>
    <dbReference type="NCBI Taxonomy" id="3065157"/>
    <lineage>
        <taxon>Bacteria</taxon>
        <taxon>Bacillati</taxon>
        <taxon>Bacillota</taxon>
        <taxon>Clostridia</taxon>
        <taxon>Helicovermis</taxon>
    </lineage>
</organism>
<dbReference type="PANTHER" id="PTHR32071">
    <property type="entry name" value="TRANSCRIPTIONAL REGULATORY PROTEIN"/>
    <property type="match status" value="1"/>
</dbReference>
<sequence>MNKIAIVIDSEYKHNRRSLLDKLIKENLNSIFGQKIKITNYYIDKLVKGDLIKDDLVLVMAGSRVLKIKNFVNDTNNIVVIKRTFLKKGINQLFQIPNDSDVLVVNDDIETVLNSISSLYQIGIKHVNLIPYEKDKDYHKIKYAITPSENELVPNYIKNIYDVGNRMVDVSTILLIMSKLNINDKVTQQNLYNYYQNLFSSNNAITENFNNLLFRTEEIDNLLDLSHDGILLTDKDGKILICNAKFKEIFNINENIVSTYLHQIIENIDFSKYYSNSFHDGLIYFKNKYINLEKKNITYFNSEFRMYFSFQEVTYIKKLEQNLSHKLRQKGQIAKYTFKDIITQSDKMNEIIKNSKKIAKTDLTVLITGESGTGKEVLAQAIHNYSNRKKQPFIAINVASIPDSLLESELFGYTKGSFTGALNEGKKGIFERANSGTLFLDEIGDMPKHLQSKLLRVLQEKQVIPIGSENVIEIDVRIIAATHKNPIIMIKEGNFRKDLFYRLNVFPLELPPLKDRNEDVKLLLNHFTNNKFEFSKECLKHLLNYNWPGNIRELCNIAMYISTLEEKQVVETTSLPNYLTALNFDENIKAENIFAKEITIIKELSNYNLSKEILKSIKILNEIDKTAGRKHLLNYLENRKIKVSENTLKKSLKALSKSKLIFSKKGRSGNYINEKGNSFLEYTKELL</sequence>
<evidence type="ECO:0000313" key="6">
    <source>
        <dbReference type="EMBL" id="BEP29804.1"/>
    </source>
</evidence>
<keyword evidence="7" id="KW-1185">Reference proteome</keyword>
<dbReference type="SUPFAM" id="SSF55785">
    <property type="entry name" value="PYP-like sensor domain (PAS domain)"/>
    <property type="match status" value="1"/>
</dbReference>
<dbReference type="Pfam" id="PF00158">
    <property type="entry name" value="Sigma54_activat"/>
    <property type="match status" value="1"/>
</dbReference>
<evidence type="ECO:0000313" key="7">
    <source>
        <dbReference type="Proteomes" id="UP001321786"/>
    </source>
</evidence>
<dbReference type="Pfam" id="PF00989">
    <property type="entry name" value="PAS"/>
    <property type="match status" value="1"/>
</dbReference>
<dbReference type="InterPro" id="IPR025662">
    <property type="entry name" value="Sigma_54_int_dom_ATP-bd_1"/>
</dbReference>
<dbReference type="PROSITE" id="PS00675">
    <property type="entry name" value="SIGMA54_INTERACT_1"/>
    <property type="match status" value="1"/>
</dbReference>
<dbReference type="Gene3D" id="3.30.450.20">
    <property type="entry name" value="PAS domain"/>
    <property type="match status" value="1"/>
</dbReference>
<accession>A0AAU9ENU9</accession>
<dbReference type="Pfam" id="PF25601">
    <property type="entry name" value="AAA_lid_14"/>
    <property type="match status" value="1"/>
</dbReference>
<evidence type="ECO:0000256" key="3">
    <source>
        <dbReference type="ARBA" id="ARBA00023015"/>
    </source>
</evidence>
<dbReference type="InterPro" id="IPR003593">
    <property type="entry name" value="AAA+_ATPase"/>
</dbReference>
<dbReference type="PANTHER" id="PTHR32071:SF57">
    <property type="entry name" value="C4-DICARBOXYLATE TRANSPORT TRANSCRIPTIONAL REGULATORY PROTEIN DCTD"/>
    <property type="match status" value="1"/>
</dbReference>
<dbReference type="InterPro" id="IPR058031">
    <property type="entry name" value="AAA_lid_NorR"/>
</dbReference>
<name>A0AAU9ENU9_9FIRM</name>
<evidence type="ECO:0000259" key="5">
    <source>
        <dbReference type="PROSITE" id="PS50045"/>
    </source>
</evidence>
<dbReference type="RefSeq" id="WP_338535418.1">
    <property type="nucleotide sequence ID" value="NZ_AP028654.1"/>
</dbReference>
<protein>
    <submittedName>
        <fullName evidence="6">Sigma 54-interacting transcriptional regulator</fullName>
    </submittedName>
</protein>
<dbReference type="SUPFAM" id="SSF52540">
    <property type="entry name" value="P-loop containing nucleoside triphosphate hydrolases"/>
    <property type="match status" value="1"/>
</dbReference>
<dbReference type="InterPro" id="IPR027417">
    <property type="entry name" value="P-loop_NTPase"/>
</dbReference>
<keyword evidence="1" id="KW-0547">Nucleotide-binding</keyword>
<dbReference type="Gene3D" id="3.40.50.300">
    <property type="entry name" value="P-loop containing nucleotide triphosphate hydrolases"/>
    <property type="match status" value="1"/>
</dbReference>
<dbReference type="Proteomes" id="UP001321786">
    <property type="component" value="Chromosome"/>
</dbReference>
<dbReference type="InterPro" id="IPR036388">
    <property type="entry name" value="WH-like_DNA-bd_sf"/>
</dbReference>
<dbReference type="Pfam" id="PF08461">
    <property type="entry name" value="WHD_RNase_R"/>
    <property type="match status" value="1"/>
</dbReference>
<dbReference type="InterPro" id="IPR013668">
    <property type="entry name" value="RNase_R_HTH_12"/>
</dbReference>
<dbReference type="GO" id="GO:0006355">
    <property type="term" value="P:regulation of DNA-templated transcription"/>
    <property type="evidence" value="ECO:0007669"/>
    <property type="project" value="InterPro"/>
</dbReference>
<dbReference type="KEGG" id="hprf:HLPR_21350"/>
<dbReference type="Gene3D" id="1.10.10.10">
    <property type="entry name" value="Winged helix-like DNA-binding domain superfamily/Winged helix DNA-binding domain"/>
    <property type="match status" value="1"/>
</dbReference>
<proteinExistence type="predicted"/>
<evidence type="ECO:0000256" key="2">
    <source>
        <dbReference type="ARBA" id="ARBA00022840"/>
    </source>
</evidence>
<dbReference type="GO" id="GO:0005524">
    <property type="term" value="F:ATP binding"/>
    <property type="evidence" value="ECO:0007669"/>
    <property type="project" value="UniProtKB-KW"/>
</dbReference>
<dbReference type="InterPro" id="IPR013767">
    <property type="entry name" value="PAS_fold"/>
</dbReference>
<keyword evidence="3" id="KW-0805">Transcription regulation</keyword>
<feature type="domain" description="Sigma-54 factor interaction" evidence="5">
    <location>
        <begin position="341"/>
        <end position="563"/>
    </location>
</feature>
<gene>
    <name evidence="6" type="ORF">HLPR_21350</name>
</gene>
<reference evidence="6 7" key="1">
    <citation type="submission" date="2023-08" db="EMBL/GenBank/DDBJ databases">
        <title>Helicovermis profunda gen. nov., sp. nov., a novel mesophilic, fermentative bacterium within the Bacillota from a deep-sea hydrothermal vent chimney.</title>
        <authorList>
            <person name="Miyazaki U."/>
            <person name="Mizutani D."/>
            <person name="Hashimoto Y."/>
            <person name="Tame A."/>
            <person name="Sawayama S."/>
            <person name="Miyazaki J."/>
            <person name="Takai K."/>
            <person name="Nakagawa S."/>
        </authorList>
    </citation>
    <scope>NUCLEOTIDE SEQUENCE [LARGE SCALE GENOMIC DNA]</scope>
    <source>
        <strain evidence="6 7">S502</strain>
    </source>
</reference>
<dbReference type="InterPro" id="IPR035965">
    <property type="entry name" value="PAS-like_dom_sf"/>
</dbReference>
<evidence type="ECO:0000256" key="1">
    <source>
        <dbReference type="ARBA" id="ARBA00022741"/>
    </source>
</evidence>
<keyword evidence="2" id="KW-0067">ATP-binding</keyword>
<dbReference type="AlphaFoldDB" id="A0AAU9ENU9"/>
<dbReference type="PROSITE" id="PS00688">
    <property type="entry name" value="SIGMA54_INTERACT_3"/>
    <property type="match status" value="1"/>
</dbReference>
<dbReference type="Gene3D" id="1.10.8.60">
    <property type="match status" value="1"/>
</dbReference>
<dbReference type="EMBL" id="AP028654">
    <property type="protein sequence ID" value="BEP29804.1"/>
    <property type="molecule type" value="Genomic_DNA"/>
</dbReference>
<dbReference type="FunFam" id="3.40.50.300:FF:000006">
    <property type="entry name" value="DNA-binding transcriptional regulator NtrC"/>
    <property type="match status" value="1"/>
</dbReference>
<dbReference type="SMART" id="SM00382">
    <property type="entry name" value="AAA"/>
    <property type="match status" value="1"/>
</dbReference>
<dbReference type="InterPro" id="IPR025944">
    <property type="entry name" value="Sigma_54_int_dom_CS"/>
</dbReference>